<dbReference type="SUPFAM" id="SSF75011">
    <property type="entry name" value="3-carboxy-cis,cis-mucoante lactonizing enzyme"/>
    <property type="match status" value="1"/>
</dbReference>
<name>A0ABZ0INU5_9BACT</name>
<sequence length="306" mass="34504">MSIRIAFYTLCSIVLVACHGRRDKNDYAEEKARAPFEAATSMGIIKESSLDEISGIVASQRYPGFYWVHNDSGGSPSVYLIDSLAQLKAEIRLEGVINRDWEDIAIGPGQDGAYLLYVGEIGDNRAVYGNYSIYSFPEPELNLVGEIQFLSISDFSTYQFQYPDGARDAETLLVDPTNRDIIIISKRGDNVIVYHWPFAEQTPEPYVLHKAGGIPFWMIVSGDISPDGQELLLKNYESIFYWKKEPGVPWLEAIKTNPHRLPYQPEPQGEAVAFAANGQGYVTLSEGKNFNGPQHIYFYRRKQLIK</sequence>
<gene>
    <name evidence="1" type="ORF">RT717_24485</name>
</gene>
<dbReference type="Proteomes" id="UP001302349">
    <property type="component" value="Chromosome"/>
</dbReference>
<organism evidence="1 2">
    <name type="scientific">Imperialibacter roseus</name>
    <dbReference type="NCBI Taxonomy" id="1324217"/>
    <lineage>
        <taxon>Bacteria</taxon>
        <taxon>Pseudomonadati</taxon>
        <taxon>Bacteroidota</taxon>
        <taxon>Cytophagia</taxon>
        <taxon>Cytophagales</taxon>
        <taxon>Flammeovirgaceae</taxon>
        <taxon>Imperialibacter</taxon>
    </lineage>
</organism>
<evidence type="ECO:0000313" key="2">
    <source>
        <dbReference type="Proteomes" id="UP001302349"/>
    </source>
</evidence>
<keyword evidence="2" id="KW-1185">Reference proteome</keyword>
<evidence type="ECO:0008006" key="3">
    <source>
        <dbReference type="Google" id="ProtNLM"/>
    </source>
</evidence>
<dbReference type="EMBL" id="CP136051">
    <property type="protein sequence ID" value="WOK06236.1"/>
    <property type="molecule type" value="Genomic_DNA"/>
</dbReference>
<reference evidence="1 2" key="1">
    <citation type="journal article" date="2023" name="Microbiol. Resour. Announc.">
        <title>Complete Genome Sequence of Imperialibacter roseus strain P4T.</title>
        <authorList>
            <person name="Tizabi D.R."/>
            <person name="Bachvaroff T."/>
            <person name="Hill R.T."/>
        </authorList>
    </citation>
    <scope>NUCLEOTIDE SEQUENCE [LARGE SCALE GENOMIC DNA]</scope>
    <source>
        <strain evidence="1 2">P4T</strain>
    </source>
</reference>
<evidence type="ECO:0000313" key="1">
    <source>
        <dbReference type="EMBL" id="WOK06236.1"/>
    </source>
</evidence>
<dbReference type="PROSITE" id="PS51257">
    <property type="entry name" value="PROKAR_LIPOPROTEIN"/>
    <property type="match status" value="1"/>
</dbReference>
<accession>A0ABZ0INU5</accession>
<proteinExistence type="predicted"/>
<protein>
    <recommendedName>
        <fullName evidence="3">PE-PGRS family protein</fullName>
    </recommendedName>
</protein>
<dbReference type="RefSeq" id="WP_317488964.1">
    <property type="nucleotide sequence ID" value="NZ_CP136051.1"/>
</dbReference>